<evidence type="ECO:0000313" key="3">
    <source>
        <dbReference type="EMBL" id="PHZ85444.1"/>
    </source>
</evidence>
<evidence type="ECO:0000256" key="1">
    <source>
        <dbReference type="SAM" id="Phobius"/>
    </source>
</evidence>
<proteinExistence type="predicted"/>
<reference evidence="3 4" key="1">
    <citation type="submission" date="2017-10" db="EMBL/GenBank/DDBJ databases">
        <title>Frigbacter circumglobatus gen. nov. sp. nov., isolated from sediment cultured in situ.</title>
        <authorList>
            <person name="Zhao Z."/>
        </authorList>
    </citation>
    <scope>NUCLEOTIDE SEQUENCE [LARGE SCALE GENOMIC DNA]</scope>
    <source>
        <strain evidence="3 4">ZYL</strain>
    </source>
</reference>
<dbReference type="InterPro" id="IPR049220">
    <property type="entry name" value="DUF6868"/>
</dbReference>
<keyword evidence="1" id="KW-0472">Membrane</keyword>
<dbReference type="AlphaFoldDB" id="A0A2G4YSZ2"/>
<dbReference type="OrthoDB" id="287243at2"/>
<evidence type="ECO:0000313" key="4">
    <source>
        <dbReference type="Proteomes" id="UP000229730"/>
    </source>
</evidence>
<accession>A0A2G4YSZ2</accession>
<dbReference type="Proteomes" id="UP000229730">
    <property type="component" value="Unassembled WGS sequence"/>
</dbReference>
<dbReference type="EMBL" id="PDEM01000016">
    <property type="protein sequence ID" value="PHZ85444.1"/>
    <property type="molecule type" value="Genomic_DNA"/>
</dbReference>
<evidence type="ECO:0000259" key="2">
    <source>
        <dbReference type="Pfam" id="PF21742"/>
    </source>
</evidence>
<feature type="transmembrane region" description="Helical" evidence="1">
    <location>
        <begin position="43"/>
        <end position="69"/>
    </location>
</feature>
<keyword evidence="1" id="KW-1133">Transmembrane helix</keyword>
<comment type="caution">
    <text evidence="3">The sequence shown here is derived from an EMBL/GenBank/DDBJ whole genome shotgun (WGS) entry which is preliminary data.</text>
</comment>
<feature type="domain" description="DUF6868" evidence="2">
    <location>
        <begin position="1"/>
        <end position="69"/>
    </location>
</feature>
<organism evidence="3 4">
    <name type="scientific">Paremcibacter congregatus</name>
    <dbReference type="NCBI Taxonomy" id="2043170"/>
    <lineage>
        <taxon>Bacteria</taxon>
        <taxon>Pseudomonadati</taxon>
        <taxon>Pseudomonadota</taxon>
        <taxon>Alphaproteobacteria</taxon>
        <taxon>Emcibacterales</taxon>
        <taxon>Emcibacteraceae</taxon>
        <taxon>Paremcibacter</taxon>
    </lineage>
</organism>
<gene>
    <name evidence="3" type="ORF">CRD36_08445</name>
</gene>
<dbReference type="Pfam" id="PF21742">
    <property type="entry name" value="DUF6868"/>
    <property type="match status" value="1"/>
</dbReference>
<name>A0A2G4YSZ2_9PROT</name>
<keyword evidence="4" id="KW-1185">Reference proteome</keyword>
<dbReference type="InParanoid" id="A0A2G4YSZ2"/>
<protein>
    <recommendedName>
        <fullName evidence="2">DUF6868 domain-containing protein</fullName>
    </recommendedName>
</protein>
<keyword evidence="1" id="KW-0812">Transmembrane</keyword>
<sequence length="71" mass="8499">MWCSIINGGLLVFWLMFLLLAPDFTFRLQTRFFPMPRETYNRIIYGFLGLFKVFFLIFNLTPLISLWIIAT</sequence>